<organism evidence="8 9">
    <name type="scientific">Atractosteus spatula</name>
    <name type="common">Alligator gar</name>
    <name type="synonym">Lepisosteus spatula</name>
    <dbReference type="NCBI Taxonomy" id="7917"/>
    <lineage>
        <taxon>Eukaryota</taxon>
        <taxon>Metazoa</taxon>
        <taxon>Chordata</taxon>
        <taxon>Craniata</taxon>
        <taxon>Vertebrata</taxon>
        <taxon>Euteleostomi</taxon>
        <taxon>Actinopterygii</taxon>
        <taxon>Neopterygii</taxon>
        <taxon>Holostei</taxon>
        <taxon>Semionotiformes</taxon>
        <taxon>Lepisosteidae</taxon>
        <taxon>Atractosteus</taxon>
    </lineage>
</organism>
<feature type="non-terminal residue" evidence="8">
    <location>
        <position position="1"/>
    </location>
</feature>
<dbReference type="PROSITE" id="PS50089">
    <property type="entry name" value="ZF_RING_2"/>
    <property type="match status" value="1"/>
</dbReference>
<feature type="compositionally biased region" description="Polar residues" evidence="6">
    <location>
        <begin position="173"/>
        <end position="195"/>
    </location>
</feature>
<dbReference type="AlphaFoldDB" id="A0A8J7TC35"/>
<dbReference type="Pfam" id="PF13639">
    <property type="entry name" value="zf-RING_2"/>
    <property type="match status" value="1"/>
</dbReference>
<proteinExistence type="predicted"/>
<reference evidence="8" key="1">
    <citation type="journal article" date="2021" name="Cell">
        <title>Tracing the genetic footprints of vertebrate landing in non-teleost ray-finned fishes.</title>
        <authorList>
            <person name="Bi X."/>
            <person name="Wang K."/>
            <person name="Yang L."/>
            <person name="Pan H."/>
            <person name="Jiang H."/>
            <person name="Wei Q."/>
            <person name="Fang M."/>
            <person name="Yu H."/>
            <person name="Zhu C."/>
            <person name="Cai Y."/>
            <person name="He Y."/>
            <person name="Gan X."/>
            <person name="Zeng H."/>
            <person name="Yu D."/>
            <person name="Zhu Y."/>
            <person name="Jiang H."/>
            <person name="Qiu Q."/>
            <person name="Yang H."/>
            <person name="Zhang Y.E."/>
            <person name="Wang W."/>
            <person name="Zhu M."/>
            <person name="He S."/>
            <person name="Zhang G."/>
        </authorList>
    </citation>
    <scope>NUCLEOTIDE SEQUENCE</scope>
    <source>
        <strain evidence="8">Allg_001</strain>
    </source>
</reference>
<dbReference type="PANTHER" id="PTHR34649:SF1">
    <property type="entry name" value="CILIA- AND FLAGELLA-ASSOCIATED PROTEIN 99"/>
    <property type="match status" value="1"/>
</dbReference>
<feature type="region of interest" description="Disordered" evidence="6">
    <location>
        <begin position="215"/>
        <end position="242"/>
    </location>
</feature>
<name>A0A8J7TC35_ATRSP</name>
<evidence type="ECO:0000256" key="5">
    <source>
        <dbReference type="SAM" id="Coils"/>
    </source>
</evidence>
<evidence type="ECO:0000313" key="9">
    <source>
        <dbReference type="Proteomes" id="UP000736164"/>
    </source>
</evidence>
<feature type="region of interest" description="Disordered" evidence="6">
    <location>
        <begin position="381"/>
        <end position="401"/>
    </location>
</feature>
<feature type="domain" description="RING-type" evidence="7">
    <location>
        <begin position="1086"/>
        <end position="1131"/>
    </location>
</feature>
<feature type="region of interest" description="Disordered" evidence="6">
    <location>
        <begin position="900"/>
        <end position="921"/>
    </location>
</feature>
<dbReference type="Proteomes" id="UP000736164">
    <property type="component" value="Unassembled WGS sequence"/>
</dbReference>
<feature type="region of interest" description="Disordered" evidence="6">
    <location>
        <begin position="415"/>
        <end position="436"/>
    </location>
</feature>
<protein>
    <submittedName>
        <fullName evidence="8">CFA99 protein</fullName>
    </submittedName>
</protein>
<evidence type="ECO:0000256" key="2">
    <source>
        <dbReference type="ARBA" id="ARBA00022771"/>
    </source>
</evidence>
<dbReference type="Gene3D" id="3.30.40.10">
    <property type="entry name" value="Zinc/RING finger domain, C3HC4 (zinc finger)"/>
    <property type="match status" value="1"/>
</dbReference>
<keyword evidence="1" id="KW-0479">Metal-binding</keyword>
<dbReference type="InterPro" id="IPR001841">
    <property type="entry name" value="Znf_RING"/>
</dbReference>
<evidence type="ECO:0000259" key="7">
    <source>
        <dbReference type="PROSITE" id="PS50089"/>
    </source>
</evidence>
<dbReference type="PANTHER" id="PTHR34649">
    <property type="entry name" value="CILIA- AND FLAGELLA-ASSOCIATED PROTEIN 99"/>
    <property type="match status" value="1"/>
</dbReference>
<dbReference type="InterPro" id="IPR039341">
    <property type="entry name" value="CFAP99"/>
</dbReference>
<dbReference type="InterPro" id="IPR043295">
    <property type="entry name" value="RING-HC_RNF4"/>
</dbReference>
<feature type="compositionally biased region" description="Polar residues" evidence="6">
    <location>
        <begin position="424"/>
        <end position="436"/>
    </location>
</feature>
<dbReference type="InterPro" id="IPR017907">
    <property type="entry name" value="Znf_RING_CS"/>
</dbReference>
<keyword evidence="2 4" id="KW-0863">Zinc-finger</keyword>
<keyword evidence="3" id="KW-0862">Zinc</keyword>
<evidence type="ECO:0000256" key="3">
    <source>
        <dbReference type="ARBA" id="ARBA00022833"/>
    </source>
</evidence>
<keyword evidence="9" id="KW-1185">Reference proteome</keyword>
<dbReference type="SMART" id="SM00184">
    <property type="entry name" value="RING"/>
    <property type="match status" value="1"/>
</dbReference>
<accession>A0A8J7TC35</accession>
<dbReference type="PROSITE" id="PS00518">
    <property type="entry name" value="ZF_RING_1"/>
    <property type="match status" value="1"/>
</dbReference>
<gene>
    <name evidence="8" type="primary">Cfap99</name>
    <name evidence="8" type="ORF">GTO95_0018247</name>
</gene>
<evidence type="ECO:0000256" key="6">
    <source>
        <dbReference type="SAM" id="MobiDB-lite"/>
    </source>
</evidence>
<dbReference type="EMBL" id="JAAWVO010038897">
    <property type="protein sequence ID" value="MBN3318247.1"/>
    <property type="molecule type" value="Genomic_DNA"/>
</dbReference>
<dbReference type="CDD" id="cd16533">
    <property type="entry name" value="RING-HC_RNF4"/>
    <property type="match status" value="1"/>
</dbReference>
<evidence type="ECO:0000313" key="8">
    <source>
        <dbReference type="EMBL" id="MBN3318247.1"/>
    </source>
</evidence>
<feature type="coiled-coil region" evidence="5">
    <location>
        <begin position="733"/>
        <end position="760"/>
    </location>
</feature>
<evidence type="ECO:0000256" key="4">
    <source>
        <dbReference type="PROSITE-ProRule" id="PRU00175"/>
    </source>
</evidence>
<sequence>MTIAAQMAVILQGWGVGHYRSKGSPRITRLQQRRKRGDPIGGPGDFLLGSFLPWNLAEEGAEHRGKPLQLQSTQLDKHSSRRSCSVKTQLVFVLGEGTSSAKLLKDKELAQQVSHSLAVADFLQGEKPKALAEGSLVSWWRHLASSSFARRKHPACLTGLALQDPKPAGLSADGQQQGRSDMCSMSSDPKYSSRQSSLMSGTVCLDTPQLPHSQSSHIRLCGGADRGSRKERQRARERGAAHSHTWPGVLAWKSRVSRSHCRPAAAEEARALSSVERRILMEHIVWACQHKRVICYLATFLLEELGLPHFSSIVKSQDVNKMYKFLGFFFDVTNLSTWIKDEWSHIYDAPYVENNWITPLLRWQPKMETLMAQLSDRVTRGSPLKKAAKKHTEPREFSLTRPKPRAIPLPELIPQQERHKPLDNTHTSSAERSSFQQLPGLRHFARAQKEQPGRRLALSSLSASLHHAWPRTAPRKAFGPLLFHSALFQDANGRAPAVGEGHRSLCQSSCPYRQPQGNWQAWSMDGAQLLIPSSTYRPPREIQSLEEEKIRNRQMAETALLEANSRQFKCANAEKSERSKQVISQIVKETEAKLKFDAHYSSGTPAFYKSDSAPIKLNTTAILREGALYSRRVEEELRRVERLAGGAGEPSRFLQWQRAMREQDLQRQLADVERRRLEGQLSHEEAVLARHRLLQENQRKAQLKKEETAEMMRRYAELRLEEEKGMKELVELVAEGHKNSKEAKAKLKEYKQRIESSAANSSGRLVLRSELVSRKNQKRKFELIRQIRALESVPVIRHRFVDLTEAGGHALLGEMSVVELRERLALLKEAARREQEERRDRILEEKQVREQLLLEQLDHIALHRAVLGRAAALRQEEKKARAPALRARAMQDERVAELQRKLEEKRQQRQRQSESLKMKAEKSTARSLKAWSVKKVRLARQKRCSKAVDNPDFFLTAAVRIFVAQIKRRSGGSSRRPSKRRRVANAPPAMEPETIEVLENSLHSSEDVVDLTCEGSEPAVVDLTSSDSVVIVDEGLQGHREASGESYVLSSDEEEVEDSGMMPTPAFLSSLESSNKARATPGTISCPICLDTYGEIVGSGRLVVSTKCGHLFCSQCIRDCLRKASKCPTCRKKLNYKQYHPIYI</sequence>
<feature type="region of interest" description="Disordered" evidence="6">
    <location>
        <begin position="163"/>
        <end position="195"/>
    </location>
</feature>
<dbReference type="SUPFAM" id="SSF57850">
    <property type="entry name" value="RING/U-box"/>
    <property type="match status" value="1"/>
</dbReference>
<dbReference type="InterPro" id="IPR013083">
    <property type="entry name" value="Znf_RING/FYVE/PHD"/>
</dbReference>
<comment type="caution">
    <text evidence="8">The sequence shown here is derived from an EMBL/GenBank/DDBJ whole genome shotgun (WGS) entry which is preliminary data.</text>
</comment>
<keyword evidence="5" id="KW-0175">Coiled coil</keyword>
<dbReference type="GO" id="GO:0008270">
    <property type="term" value="F:zinc ion binding"/>
    <property type="evidence" value="ECO:0007669"/>
    <property type="project" value="UniProtKB-KW"/>
</dbReference>
<feature type="compositionally biased region" description="Basic and acidic residues" evidence="6">
    <location>
        <begin position="226"/>
        <end position="240"/>
    </location>
</feature>
<feature type="non-terminal residue" evidence="8">
    <location>
        <position position="1144"/>
    </location>
</feature>
<evidence type="ECO:0000256" key="1">
    <source>
        <dbReference type="ARBA" id="ARBA00022723"/>
    </source>
</evidence>